<feature type="non-terminal residue" evidence="1">
    <location>
        <position position="47"/>
    </location>
</feature>
<name>A0A1N7BN62_9PSED</name>
<evidence type="ECO:0000313" key="2">
    <source>
        <dbReference type="Proteomes" id="UP000186079"/>
    </source>
</evidence>
<dbReference type="EMBL" id="FTMC01000035">
    <property type="protein sequence ID" value="SIR52839.1"/>
    <property type="molecule type" value="Genomic_DNA"/>
</dbReference>
<proteinExistence type="predicted"/>
<accession>A0A1N7BN62</accession>
<organism evidence="1 2">
    <name type="scientific">Pseudomonas flexibilis</name>
    <dbReference type="NCBI Taxonomy" id="706570"/>
    <lineage>
        <taxon>Bacteria</taxon>
        <taxon>Pseudomonadati</taxon>
        <taxon>Pseudomonadota</taxon>
        <taxon>Gammaproteobacteria</taxon>
        <taxon>Pseudomonadales</taxon>
        <taxon>Pseudomonadaceae</taxon>
        <taxon>Pseudomonas</taxon>
    </lineage>
</organism>
<protein>
    <submittedName>
        <fullName evidence="1">Uncharacterized protein</fullName>
    </submittedName>
</protein>
<evidence type="ECO:0000313" key="1">
    <source>
        <dbReference type="EMBL" id="SIR52839.1"/>
    </source>
</evidence>
<dbReference type="AlphaFoldDB" id="A0A1N7BN62"/>
<dbReference type="Proteomes" id="UP000186079">
    <property type="component" value="Unassembled WGS sequence"/>
</dbReference>
<sequence>MAMPSSSTVIGVDVAKAELVIYRQDLDQLKTHANDKAGCAQLLKTLP</sequence>
<reference evidence="1 2" key="1">
    <citation type="submission" date="2017-01" db="EMBL/GenBank/DDBJ databases">
        <authorList>
            <person name="Mah S.A."/>
            <person name="Swanson W.J."/>
            <person name="Moy G.W."/>
            <person name="Vacquier V.D."/>
        </authorList>
    </citation>
    <scope>NUCLEOTIDE SEQUENCE [LARGE SCALE GENOMIC DNA]</scope>
    <source>
        <strain evidence="1 2">ATCC 29606</strain>
    </source>
</reference>
<gene>
    <name evidence="1" type="ORF">SAMN05421672_1351</name>
</gene>